<evidence type="ECO:0008006" key="3">
    <source>
        <dbReference type="Google" id="ProtNLM"/>
    </source>
</evidence>
<sequence>MSSELAPSPFLSKLNSFSELSESEISHLHNFIADRTADLSTVDQELADLDTVWERLRAKRAAIENEITIHQSLVAPIRQVPDLILQEIFLACIPVEHNALIHPDHAPLLFGRVCHRWRQLSHETPLLWKRFHISGLYDFTHTNAGLWGQPERNFSLPSTEFQKAFNNALSLWLSRVSGCPLAISYIQRNNALELTQPNSYLDSFNQVLAVQDQIESLELVAGVFEYNLMIPLGPMLGLKKFLIQGSTSKPWQDFAILTSPNLQHVSLSGNIYPLEIVKSWSNLQHLQLYCIPSLPEESSNSGLDQNGVHEILLQCPNLVSVDLTITLWRHRNFSLPVDLLYLEHLVLNSGYHNTEAHVTPDIPGLLHLLNMPKLRKFHFGTHSQAGILQPSLIAASNPDWLSIYAMQESEHWQSWSLADILAALPQSLPTSLHFSFPQARWITYPGWIPSIKDVVYEKLAQEQSILPLMHHLQVMVPLTQTDYSALMALIRARCPVLQSLQLEVQGTEKLNIEEELQEMEKAGLTLKIVRYDEGAYTEPTPRPWSYSPSIGLDQWP</sequence>
<proteinExistence type="predicted"/>
<evidence type="ECO:0000313" key="1">
    <source>
        <dbReference type="EMBL" id="GAT51979.1"/>
    </source>
</evidence>
<organism evidence="1 2">
    <name type="scientific">Mycena chlorophos</name>
    <name type="common">Agaric fungus</name>
    <name type="synonym">Agaricus chlorophos</name>
    <dbReference type="NCBI Taxonomy" id="658473"/>
    <lineage>
        <taxon>Eukaryota</taxon>
        <taxon>Fungi</taxon>
        <taxon>Dikarya</taxon>
        <taxon>Basidiomycota</taxon>
        <taxon>Agaricomycotina</taxon>
        <taxon>Agaricomycetes</taxon>
        <taxon>Agaricomycetidae</taxon>
        <taxon>Agaricales</taxon>
        <taxon>Marasmiineae</taxon>
        <taxon>Mycenaceae</taxon>
        <taxon>Mycena</taxon>
    </lineage>
</organism>
<dbReference type="PANTHER" id="PTHR38926:SF5">
    <property type="entry name" value="F-BOX AND LEUCINE-RICH REPEAT PROTEIN 6"/>
    <property type="match status" value="1"/>
</dbReference>
<name>A0ABQ0LLH9_MYCCL</name>
<dbReference type="PANTHER" id="PTHR38926">
    <property type="entry name" value="F-BOX DOMAIN CONTAINING PROTEIN, EXPRESSED"/>
    <property type="match status" value="1"/>
</dbReference>
<dbReference type="SUPFAM" id="SSF52047">
    <property type="entry name" value="RNI-like"/>
    <property type="match status" value="1"/>
</dbReference>
<protein>
    <recommendedName>
        <fullName evidence="3">F-box domain-containing protein</fullName>
    </recommendedName>
</protein>
<dbReference type="InterPro" id="IPR032675">
    <property type="entry name" value="LRR_dom_sf"/>
</dbReference>
<evidence type="ECO:0000313" key="2">
    <source>
        <dbReference type="Proteomes" id="UP000815677"/>
    </source>
</evidence>
<gene>
    <name evidence="1" type="ORF">MCHLO_09071</name>
</gene>
<dbReference type="Proteomes" id="UP000815677">
    <property type="component" value="Unassembled WGS sequence"/>
</dbReference>
<keyword evidence="2" id="KW-1185">Reference proteome</keyword>
<dbReference type="Gene3D" id="3.80.10.10">
    <property type="entry name" value="Ribonuclease Inhibitor"/>
    <property type="match status" value="1"/>
</dbReference>
<reference evidence="1" key="1">
    <citation type="submission" date="2014-09" db="EMBL/GenBank/DDBJ databases">
        <title>Genome sequence of the luminous mushroom Mycena chlorophos for searching fungal bioluminescence genes.</title>
        <authorList>
            <person name="Tanaka Y."/>
            <person name="Kasuga D."/>
            <person name="Oba Y."/>
            <person name="Hase S."/>
            <person name="Sato K."/>
            <person name="Oba Y."/>
            <person name="Sakakibara Y."/>
        </authorList>
    </citation>
    <scope>NUCLEOTIDE SEQUENCE</scope>
</reference>
<accession>A0ABQ0LLH9</accession>
<dbReference type="EMBL" id="DF847500">
    <property type="protein sequence ID" value="GAT51979.1"/>
    <property type="molecule type" value="Genomic_DNA"/>
</dbReference>